<dbReference type="AlphaFoldDB" id="A0A4R0R230"/>
<evidence type="ECO:0008006" key="3">
    <source>
        <dbReference type="Google" id="ProtNLM"/>
    </source>
</evidence>
<dbReference type="Proteomes" id="UP000292702">
    <property type="component" value="Unassembled WGS sequence"/>
</dbReference>
<name>A0A4R0R230_9APHY</name>
<keyword evidence="2" id="KW-1185">Reference proteome</keyword>
<sequence length="371" mass="41769">MNISSLPAELLAMIIDHLHGDNNSLLASSQVARSWTEPSHYHLFHRLSVFVLEPEWFSRLLALLESSERARCYISHMVLWTSHWTGFAAYEPMCHHIISRILSKTQNLKSLTLSGVHLQCRHGFVPEHDIEHPSPSTNLETFSLYRCQTDTRIEPVLAYLLGCCTSIGYVQLQKYTPPVKASPLPDLSHLRIRHLDIESHGADDLLPALKICPPVLAVTLVVTSQVLKLAQFISGVGRDLRALWLRLPSSSSYLRRDITGSDFKDGLILPCKGLQALHISTHTDTDPYSRLGPEENLLAMWDSVTHILSSIPAGLSDLTLDFSVHAESRDFFRQAVHWEDMDTTLSALRSLASMVVTIRVVETEFDDDYEV</sequence>
<evidence type="ECO:0000313" key="2">
    <source>
        <dbReference type="Proteomes" id="UP000292702"/>
    </source>
</evidence>
<gene>
    <name evidence="1" type="ORF">EIP91_009074</name>
</gene>
<dbReference type="SUPFAM" id="SSF52047">
    <property type="entry name" value="RNI-like"/>
    <property type="match status" value="1"/>
</dbReference>
<organism evidence="1 2">
    <name type="scientific">Steccherinum ochraceum</name>
    <dbReference type="NCBI Taxonomy" id="92696"/>
    <lineage>
        <taxon>Eukaryota</taxon>
        <taxon>Fungi</taxon>
        <taxon>Dikarya</taxon>
        <taxon>Basidiomycota</taxon>
        <taxon>Agaricomycotina</taxon>
        <taxon>Agaricomycetes</taxon>
        <taxon>Polyporales</taxon>
        <taxon>Steccherinaceae</taxon>
        <taxon>Steccherinum</taxon>
    </lineage>
</organism>
<comment type="caution">
    <text evidence="1">The sequence shown here is derived from an EMBL/GenBank/DDBJ whole genome shotgun (WGS) entry which is preliminary data.</text>
</comment>
<protein>
    <recommendedName>
        <fullName evidence="3">F-box domain-containing protein</fullName>
    </recommendedName>
</protein>
<dbReference type="EMBL" id="RWJN01000509">
    <property type="protein sequence ID" value="TCD61070.1"/>
    <property type="molecule type" value="Genomic_DNA"/>
</dbReference>
<accession>A0A4R0R230</accession>
<proteinExistence type="predicted"/>
<reference evidence="1 2" key="1">
    <citation type="submission" date="2018-11" db="EMBL/GenBank/DDBJ databases">
        <title>Genome assembly of Steccherinum ochraceum LE-BIN_3174, the white-rot fungus of the Steccherinaceae family (The Residual Polyporoid clade, Polyporales, Basidiomycota).</title>
        <authorList>
            <person name="Fedorova T.V."/>
            <person name="Glazunova O.A."/>
            <person name="Landesman E.O."/>
            <person name="Moiseenko K.V."/>
            <person name="Psurtseva N.V."/>
            <person name="Savinova O.S."/>
            <person name="Shakhova N.V."/>
            <person name="Tyazhelova T.V."/>
            <person name="Vasina D.V."/>
        </authorList>
    </citation>
    <scope>NUCLEOTIDE SEQUENCE [LARGE SCALE GENOMIC DNA]</scope>
    <source>
        <strain evidence="1 2">LE-BIN_3174</strain>
    </source>
</reference>
<dbReference type="InterPro" id="IPR032675">
    <property type="entry name" value="LRR_dom_sf"/>
</dbReference>
<evidence type="ECO:0000313" key="1">
    <source>
        <dbReference type="EMBL" id="TCD61070.1"/>
    </source>
</evidence>
<dbReference type="Gene3D" id="3.80.10.10">
    <property type="entry name" value="Ribonuclease Inhibitor"/>
    <property type="match status" value="1"/>
</dbReference>